<keyword evidence="2" id="KW-0614">Plasmid</keyword>
<reference evidence="3" key="2">
    <citation type="submission" date="2017-05" db="EMBL/GenBank/DDBJ databases">
        <title>Whole genome sequence of fish pathogenic bacteria, Photobacterium damselae subsp. piscicida, strain 91-197, isolated from hybrid striped bass (Morone sp.) in USA.</title>
        <authorList>
            <person name="Teru Y."/>
            <person name="Hikima J."/>
            <person name="Kono T."/>
            <person name="Sakai M."/>
            <person name="Takano T."/>
            <person name="Hawke J.P."/>
            <person name="Takeyama H."/>
            <person name="Aoki T."/>
        </authorList>
    </citation>
    <scope>NUCLEOTIDE SEQUENCE [LARGE SCALE GENOMIC DNA]</scope>
    <source>
        <strain evidence="3">91-197</strain>
        <plasmid evidence="3">p91-197-1</plasmid>
    </source>
</reference>
<evidence type="ECO:0000313" key="1">
    <source>
        <dbReference type="EMBL" id="BAX56107.1"/>
    </source>
</evidence>
<name>A0A1V1VHL6_PHODP</name>
<accession>A0A1V1VHL6</accession>
<dbReference type="Proteomes" id="UP000218676">
    <property type="component" value="Plasmid p91-197-1"/>
</dbReference>
<evidence type="ECO:0000313" key="2">
    <source>
        <dbReference type="EMBL" id="QOD59090.1"/>
    </source>
</evidence>
<protein>
    <submittedName>
        <fullName evidence="2">Uncharacterized protein</fullName>
    </submittedName>
</protein>
<reference evidence="1" key="1">
    <citation type="journal article" date="2017" name="Genome Announc.">
        <title>Whole-Genome Sequence of Photobacterium damselae subsp. piscicida Strain 91-197, Isolated from Hybrid Striped Bass (Morone sp.) in the United States.</title>
        <authorList>
            <person name="Teru Y."/>
            <person name="Hikima J."/>
            <person name="Kono T."/>
            <person name="Sakai M."/>
            <person name="Takano T."/>
            <person name="Hawke J.P."/>
            <person name="Takeyama H."/>
            <person name="Aoki T."/>
        </authorList>
    </citation>
    <scope>NUCLEOTIDE SEQUENCE</scope>
    <source>
        <strain evidence="1">91-197</strain>
        <plasmid evidence="1">p91-197-1</plasmid>
    </source>
</reference>
<geneLocation type="plasmid" evidence="1 3">
    <name>p91-197-1</name>
</geneLocation>
<evidence type="ECO:0000313" key="3">
    <source>
        <dbReference type="Proteomes" id="UP000218676"/>
    </source>
</evidence>
<proteinExistence type="predicted"/>
<dbReference type="Proteomes" id="UP000516656">
    <property type="component" value="Plasmid unnamed2"/>
</dbReference>
<sequence>MNELTVLEERLATFQSVSILQIDKATHSIGITFNYLGEIYTGYIDAVTENVELIRHDRSNIGCIHNVGSTTLNKLVSFFDDLPSIQTICS</sequence>
<geneLocation type="plasmid" evidence="2 4">
    <name>unnamed2</name>
</geneLocation>
<dbReference type="AlphaFoldDB" id="A0A1V1VHL6"/>
<organism evidence="2 4">
    <name type="scientific">Photobacterium damsela subsp. piscicida</name>
    <name type="common">Pasteurella piscicida</name>
    <dbReference type="NCBI Taxonomy" id="38294"/>
    <lineage>
        <taxon>Bacteria</taxon>
        <taxon>Pseudomonadati</taxon>
        <taxon>Pseudomonadota</taxon>
        <taxon>Gammaproteobacteria</taxon>
        <taxon>Vibrionales</taxon>
        <taxon>Vibrionaceae</taxon>
        <taxon>Photobacterium</taxon>
    </lineage>
</organism>
<evidence type="ECO:0000313" key="4">
    <source>
        <dbReference type="Proteomes" id="UP000516656"/>
    </source>
</evidence>
<gene>
    <name evidence="2" type="ORF">IC627_23035</name>
    <name evidence="1" type="ORF">PDPUS_3_00026</name>
</gene>
<dbReference type="EMBL" id="AP018047">
    <property type="protein sequence ID" value="BAX56107.1"/>
    <property type="molecule type" value="Genomic_DNA"/>
</dbReference>
<dbReference type="RefSeq" id="WP_086959679.1">
    <property type="nucleotide sequence ID" value="NZ_AP018047.1"/>
</dbReference>
<reference evidence="2 4" key="3">
    <citation type="submission" date="2020-09" db="EMBL/GenBank/DDBJ databases">
        <title>Complete, closed and curated genome sequences of Photobacterium damselae subsp. piscicida isolates from Australia indicate localised evolution and additional plasmid-borne pathogenicity mechanisms.</title>
        <authorList>
            <person name="Baseggio L."/>
            <person name="Silayeva O."/>
            <person name="Buller N."/>
            <person name="Landos M."/>
            <person name="Engelstaedter J."/>
            <person name="Barnes A.C."/>
        </authorList>
    </citation>
    <scope>NUCLEOTIDE SEQUENCE [LARGE SCALE GENOMIC DNA]</scope>
    <source>
        <strain evidence="2 4">AS-16-0540-1</strain>
        <plasmid evidence="2 4">unnamed2</plasmid>
    </source>
</reference>
<dbReference type="EMBL" id="CP061858">
    <property type="protein sequence ID" value="QOD59090.1"/>
    <property type="molecule type" value="Genomic_DNA"/>
</dbReference>